<feature type="transmembrane region" description="Helical" evidence="4">
    <location>
        <begin position="291"/>
        <end position="311"/>
    </location>
</feature>
<reference evidence="6" key="1">
    <citation type="journal article" date="2014" name="Int. J. Syst. Evol. Microbiol.">
        <title>Complete genome sequence of Corynebacterium casei LMG S-19264T (=DSM 44701T), isolated from a smear-ripened cheese.</title>
        <authorList>
            <consortium name="US DOE Joint Genome Institute (JGI-PGF)"/>
            <person name="Walter F."/>
            <person name="Albersmeier A."/>
            <person name="Kalinowski J."/>
            <person name="Ruckert C."/>
        </authorList>
    </citation>
    <scope>NUCLEOTIDE SEQUENCE</scope>
    <source>
        <strain evidence="6">VKM B-2935</strain>
    </source>
</reference>
<gene>
    <name evidence="6" type="ORF">GCM10017655_05880</name>
</gene>
<evidence type="ECO:0000256" key="3">
    <source>
        <dbReference type="ARBA" id="ARBA00023136"/>
    </source>
</evidence>
<dbReference type="SUPFAM" id="SSF103473">
    <property type="entry name" value="MFS general substrate transporter"/>
    <property type="match status" value="1"/>
</dbReference>
<dbReference type="InterPro" id="IPR020846">
    <property type="entry name" value="MFS_dom"/>
</dbReference>
<reference evidence="6" key="2">
    <citation type="submission" date="2023-01" db="EMBL/GenBank/DDBJ databases">
        <authorList>
            <person name="Sun Q."/>
            <person name="Evtushenko L."/>
        </authorList>
    </citation>
    <scope>NUCLEOTIDE SEQUENCE</scope>
    <source>
        <strain evidence="6">VKM B-2935</strain>
    </source>
</reference>
<protein>
    <submittedName>
        <fullName evidence="6">MFS transporter</fullName>
    </submittedName>
</protein>
<sequence>MVMRWGTYFAVVSAVVSIGLALGVTMPLVSLRLEGWGYGNFAIGVMAAMPAVGVLLGSVLAGRLAARFGTTGLMQICLVVSAVGVSTMALLPSYPVWLVLRLLLGVALTVVFILGESWINQLAVDRWRGRLVALYGTGYALSQLCGPLVLSLLGTSTDLGFWTGTGLLIAGSLMLWGRTGAPRVDAHSASGRGLWAFCAGMPAIAWAVSLFAAFEAMMLTLLPVYGLRQGFSQETALLMASVVVVGDALLQLPIGWLADRMSRQRLFFGCGVVLMISSLCVPLLLHTPLIWPVWVLFGASAGGLFTLSLILIGERYRDDQLVRANAHISQLWGIGCLIGPLVTGAVSQWVSGHALPLLMAVGAAGFVVLLLRAMGWASLRRRRWLVGNRPQSPHPNPLPEGEGAD</sequence>
<feature type="transmembrane region" description="Helical" evidence="4">
    <location>
        <begin position="97"/>
        <end position="119"/>
    </location>
</feature>
<dbReference type="InterPro" id="IPR047200">
    <property type="entry name" value="MFS_YcaD-like"/>
</dbReference>
<dbReference type="EMBL" id="BSFN01000001">
    <property type="protein sequence ID" value="GLK87526.1"/>
    <property type="molecule type" value="Genomic_DNA"/>
</dbReference>
<feature type="transmembrane region" description="Helical" evidence="4">
    <location>
        <begin position="159"/>
        <end position="181"/>
    </location>
</feature>
<feature type="transmembrane region" description="Helical" evidence="4">
    <location>
        <begin position="331"/>
        <end position="351"/>
    </location>
</feature>
<keyword evidence="2 4" id="KW-1133">Transmembrane helix</keyword>
<feature type="transmembrane region" description="Helical" evidence="4">
    <location>
        <begin position="41"/>
        <end position="61"/>
    </location>
</feature>
<feature type="transmembrane region" description="Helical" evidence="4">
    <location>
        <begin position="131"/>
        <end position="153"/>
    </location>
</feature>
<feature type="transmembrane region" description="Helical" evidence="4">
    <location>
        <begin position="236"/>
        <end position="254"/>
    </location>
</feature>
<dbReference type="GO" id="GO:0005886">
    <property type="term" value="C:plasma membrane"/>
    <property type="evidence" value="ECO:0007669"/>
    <property type="project" value="TreeGrafter"/>
</dbReference>
<feature type="transmembrane region" description="Helical" evidence="4">
    <location>
        <begin position="7"/>
        <end position="29"/>
    </location>
</feature>
<evidence type="ECO:0000259" key="5">
    <source>
        <dbReference type="PROSITE" id="PS50850"/>
    </source>
</evidence>
<proteinExistence type="predicted"/>
<dbReference type="CDD" id="cd17477">
    <property type="entry name" value="MFS_YcaD_like"/>
    <property type="match status" value="1"/>
</dbReference>
<feature type="transmembrane region" description="Helical" evidence="4">
    <location>
        <begin position="193"/>
        <end position="216"/>
    </location>
</feature>
<dbReference type="InterPro" id="IPR036259">
    <property type="entry name" value="MFS_trans_sf"/>
</dbReference>
<feature type="transmembrane region" description="Helical" evidence="4">
    <location>
        <begin position="357"/>
        <end position="379"/>
    </location>
</feature>
<dbReference type="PANTHER" id="PTHR23521:SF3">
    <property type="entry name" value="MFS TRANSPORTER"/>
    <property type="match status" value="1"/>
</dbReference>
<organism evidence="6 7">
    <name type="scientific">Pseudomonas turukhanskensis</name>
    <dbReference type="NCBI Taxonomy" id="1806536"/>
    <lineage>
        <taxon>Bacteria</taxon>
        <taxon>Pseudomonadati</taxon>
        <taxon>Pseudomonadota</taxon>
        <taxon>Gammaproteobacteria</taxon>
        <taxon>Pseudomonadales</taxon>
        <taxon>Pseudomonadaceae</taxon>
        <taxon>Pseudomonas</taxon>
    </lineage>
</organism>
<comment type="caution">
    <text evidence="6">The sequence shown here is derived from an EMBL/GenBank/DDBJ whole genome shotgun (WGS) entry which is preliminary data.</text>
</comment>
<feature type="transmembrane region" description="Helical" evidence="4">
    <location>
        <begin position="266"/>
        <end position="285"/>
    </location>
</feature>
<feature type="transmembrane region" description="Helical" evidence="4">
    <location>
        <begin position="73"/>
        <end position="91"/>
    </location>
</feature>
<evidence type="ECO:0000313" key="6">
    <source>
        <dbReference type="EMBL" id="GLK87526.1"/>
    </source>
</evidence>
<dbReference type="InterPro" id="IPR011701">
    <property type="entry name" value="MFS"/>
</dbReference>
<evidence type="ECO:0000256" key="1">
    <source>
        <dbReference type="ARBA" id="ARBA00022692"/>
    </source>
</evidence>
<dbReference type="Gene3D" id="1.20.1250.20">
    <property type="entry name" value="MFS general substrate transporter like domains"/>
    <property type="match status" value="2"/>
</dbReference>
<dbReference type="PROSITE" id="PS50850">
    <property type="entry name" value="MFS"/>
    <property type="match status" value="1"/>
</dbReference>
<accession>A0A9W6K115</accession>
<keyword evidence="3 4" id="KW-0472">Membrane</keyword>
<feature type="domain" description="Major facilitator superfamily (MFS) profile" evidence="5">
    <location>
        <begin position="7"/>
        <end position="380"/>
    </location>
</feature>
<name>A0A9W6K115_9PSED</name>
<dbReference type="PANTHER" id="PTHR23521">
    <property type="entry name" value="TRANSPORTER MFS SUPERFAMILY"/>
    <property type="match status" value="1"/>
</dbReference>
<dbReference type="GO" id="GO:0022857">
    <property type="term" value="F:transmembrane transporter activity"/>
    <property type="evidence" value="ECO:0007669"/>
    <property type="project" value="InterPro"/>
</dbReference>
<dbReference type="Pfam" id="PF07690">
    <property type="entry name" value="MFS_1"/>
    <property type="match status" value="1"/>
</dbReference>
<keyword evidence="1 4" id="KW-0812">Transmembrane</keyword>
<evidence type="ECO:0000313" key="7">
    <source>
        <dbReference type="Proteomes" id="UP001143328"/>
    </source>
</evidence>
<dbReference type="Proteomes" id="UP001143328">
    <property type="component" value="Unassembled WGS sequence"/>
</dbReference>
<dbReference type="AlphaFoldDB" id="A0A9W6K115"/>
<evidence type="ECO:0000256" key="4">
    <source>
        <dbReference type="SAM" id="Phobius"/>
    </source>
</evidence>
<evidence type="ECO:0000256" key="2">
    <source>
        <dbReference type="ARBA" id="ARBA00022989"/>
    </source>
</evidence>
<keyword evidence="7" id="KW-1185">Reference proteome</keyword>